<evidence type="ECO:0000313" key="2">
    <source>
        <dbReference type="EnsemblPlants" id="TuG1812G0500005595.01.T01.cds348097"/>
    </source>
</evidence>
<reference evidence="2" key="2">
    <citation type="submission" date="2018-03" db="EMBL/GenBank/DDBJ databases">
        <title>The Triticum urartu genome reveals the dynamic nature of wheat genome evolution.</title>
        <authorList>
            <person name="Ling H."/>
            <person name="Ma B."/>
            <person name="Shi X."/>
            <person name="Liu H."/>
            <person name="Dong L."/>
            <person name="Sun H."/>
            <person name="Cao Y."/>
            <person name="Gao Q."/>
            <person name="Zheng S."/>
            <person name="Li Y."/>
            <person name="Yu Y."/>
            <person name="Du H."/>
            <person name="Qi M."/>
            <person name="Li Y."/>
            <person name="Yu H."/>
            <person name="Cui Y."/>
            <person name="Wang N."/>
            <person name="Chen C."/>
            <person name="Wu H."/>
            <person name="Zhao Y."/>
            <person name="Zhang J."/>
            <person name="Li Y."/>
            <person name="Zhou W."/>
            <person name="Zhang B."/>
            <person name="Hu W."/>
            <person name="Eijk M."/>
            <person name="Tang J."/>
            <person name="Witsenboer H."/>
            <person name="Zhao S."/>
            <person name="Li Z."/>
            <person name="Zhang A."/>
            <person name="Wang D."/>
            <person name="Liang C."/>
        </authorList>
    </citation>
    <scope>NUCLEOTIDE SEQUENCE [LARGE SCALE GENOMIC DNA]</scope>
    <source>
        <strain evidence="2">cv. G1812</strain>
    </source>
</reference>
<dbReference type="Gramene" id="TuG1812G0500005595.01.T01">
    <property type="protein sequence ID" value="TuG1812G0500005595.01.T01.cds348097"/>
    <property type="gene ID" value="TuG1812G0500005595.01"/>
</dbReference>
<accession>A0A8R7ULZ1</accession>
<protein>
    <submittedName>
        <fullName evidence="2">Uncharacterized protein</fullName>
    </submittedName>
</protein>
<organism evidence="2 3">
    <name type="scientific">Triticum urartu</name>
    <name type="common">Red wild einkorn</name>
    <name type="synonym">Crithodium urartu</name>
    <dbReference type="NCBI Taxonomy" id="4572"/>
    <lineage>
        <taxon>Eukaryota</taxon>
        <taxon>Viridiplantae</taxon>
        <taxon>Streptophyta</taxon>
        <taxon>Embryophyta</taxon>
        <taxon>Tracheophyta</taxon>
        <taxon>Spermatophyta</taxon>
        <taxon>Magnoliopsida</taxon>
        <taxon>Liliopsida</taxon>
        <taxon>Poales</taxon>
        <taxon>Poaceae</taxon>
        <taxon>BOP clade</taxon>
        <taxon>Pooideae</taxon>
        <taxon>Triticodae</taxon>
        <taxon>Triticeae</taxon>
        <taxon>Triticinae</taxon>
        <taxon>Triticum</taxon>
    </lineage>
</organism>
<reference evidence="3" key="1">
    <citation type="journal article" date="2013" name="Nature">
        <title>Draft genome of the wheat A-genome progenitor Triticum urartu.</title>
        <authorList>
            <person name="Ling H.Q."/>
            <person name="Zhao S."/>
            <person name="Liu D."/>
            <person name="Wang J."/>
            <person name="Sun H."/>
            <person name="Zhang C."/>
            <person name="Fan H."/>
            <person name="Li D."/>
            <person name="Dong L."/>
            <person name="Tao Y."/>
            <person name="Gao C."/>
            <person name="Wu H."/>
            <person name="Li Y."/>
            <person name="Cui Y."/>
            <person name="Guo X."/>
            <person name="Zheng S."/>
            <person name="Wang B."/>
            <person name="Yu K."/>
            <person name="Liang Q."/>
            <person name="Yang W."/>
            <person name="Lou X."/>
            <person name="Chen J."/>
            <person name="Feng M."/>
            <person name="Jian J."/>
            <person name="Zhang X."/>
            <person name="Luo G."/>
            <person name="Jiang Y."/>
            <person name="Liu J."/>
            <person name="Wang Z."/>
            <person name="Sha Y."/>
            <person name="Zhang B."/>
            <person name="Wu H."/>
            <person name="Tang D."/>
            <person name="Shen Q."/>
            <person name="Xue P."/>
            <person name="Zou S."/>
            <person name="Wang X."/>
            <person name="Liu X."/>
            <person name="Wang F."/>
            <person name="Yang Y."/>
            <person name="An X."/>
            <person name="Dong Z."/>
            <person name="Zhang K."/>
            <person name="Zhang X."/>
            <person name="Luo M.C."/>
            <person name="Dvorak J."/>
            <person name="Tong Y."/>
            <person name="Wang J."/>
            <person name="Yang H."/>
            <person name="Li Z."/>
            <person name="Wang D."/>
            <person name="Zhang A."/>
            <person name="Wang J."/>
        </authorList>
    </citation>
    <scope>NUCLEOTIDE SEQUENCE</scope>
    <source>
        <strain evidence="3">cv. G1812</strain>
    </source>
</reference>
<proteinExistence type="predicted"/>
<keyword evidence="3" id="KW-1185">Reference proteome</keyword>
<evidence type="ECO:0000256" key="1">
    <source>
        <dbReference type="SAM" id="MobiDB-lite"/>
    </source>
</evidence>
<feature type="region of interest" description="Disordered" evidence="1">
    <location>
        <begin position="124"/>
        <end position="145"/>
    </location>
</feature>
<reference evidence="2" key="3">
    <citation type="submission" date="2022-06" db="UniProtKB">
        <authorList>
            <consortium name="EnsemblPlants"/>
        </authorList>
    </citation>
    <scope>IDENTIFICATION</scope>
</reference>
<feature type="compositionally biased region" description="Basic and acidic residues" evidence="1">
    <location>
        <begin position="132"/>
        <end position="145"/>
    </location>
</feature>
<evidence type="ECO:0000313" key="3">
    <source>
        <dbReference type="Proteomes" id="UP000015106"/>
    </source>
</evidence>
<dbReference type="AlphaFoldDB" id="A0A8R7ULZ1"/>
<sequence length="145" mass="15619">MKLYPRAIRNTPVPPTMLRSQVLSKSRIGPSTDTVLPRNLPAVNKKLTADCMPGGLTRPASANRAWNRPQSDERRGSGPSRSSLSTTPNCPKLSPPSGDCTVISRVAFGPVSLSCMYTTVCSQTLSPGRPRATADHDEASRRTRS</sequence>
<name>A0A8R7ULZ1_TRIUA</name>
<feature type="compositionally biased region" description="Low complexity" evidence="1">
    <location>
        <begin position="77"/>
        <end position="88"/>
    </location>
</feature>
<feature type="region of interest" description="Disordered" evidence="1">
    <location>
        <begin position="49"/>
        <end position="99"/>
    </location>
</feature>
<dbReference type="EnsemblPlants" id="TuG1812G0500005595.01.T01">
    <property type="protein sequence ID" value="TuG1812G0500005595.01.T01.cds348097"/>
    <property type="gene ID" value="TuG1812G0500005595.01"/>
</dbReference>
<dbReference type="Proteomes" id="UP000015106">
    <property type="component" value="Chromosome 5"/>
</dbReference>